<evidence type="ECO:0008006" key="8">
    <source>
        <dbReference type="Google" id="ProtNLM"/>
    </source>
</evidence>
<keyword evidence="4" id="KW-0862">Zinc</keyword>
<dbReference type="Proteomes" id="UP001150238">
    <property type="component" value="Unassembled WGS sequence"/>
</dbReference>
<protein>
    <recommendedName>
        <fullName evidence="8">C2H2-type domain-containing protein</fullName>
    </recommendedName>
</protein>
<organism evidence="6 7">
    <name type="scientific">Lentinula lateritia</name>
    <dbReference type="NCBI Taxonomy" id="40482"/>
    <lineage>
        <taxon>Eukaryota</taxon>
        <taxon>Fungi</taxon>
        <taxon>Dikarya</taxon>
        <taxon>Basidiomycota</taxon>
        <taxon>Agaricomycotina</taxon>
        <taxon>Agaricomycetes</taxon>
        <taxon>Agaricomycetidae</taxon>
        <taxon>Agaricales</taxon>
        <taxon>Marasmiineae</taxon>
        <taxon>Omphalotaceae</taxon>
        <taxon>Lentinula</taxon>
    </lineage>
</organism>
<evidence type="ECO:0000256" key="1">
    <source>
        <dbReference type="ARBA" id="ARBA00022723"/>
    </source>
</evidence>
<reference evidence="6" key="2">
    <citation type="journal article" date="2023" name="Proc. Natl. Acad. Sci. U.S.A.">
        <title>A global phylogenomic analysis of the shiitake genus Lentinula.</title>
        <authorList>
            <person name="Sierra-Patev S."/>
            <person name="Min B."/>
            <person name="Naranjo-Ortiz M."/>
            <person name="Looney B."/>
            <person name="Konkel Z."/>
            <person name="Slot J.C."/>
            <person name="Sakamoto Y."/>
            <person name="Steenwyk J.L."/>
            <person name="Rokas A."/>
            <person name="Carro J."/>
            <person name="Camarero S."/>
            <person name="Ferreira P."/>
            <person name="Molpeceres G."/>
            <person name="Ruiz-Duenas F.J."/>
            <person name="Serrano A."/>
            <person name="Henrissat B."/>
            <person name="Drula E."/>
            <person name="Hughes K.W."/>
            <person name="Mata J.L."/>
            <person name="Ishikawa N.K."/>
            <person name="Vargas-Isla R."/>
            <person name="Ushijima S."/>
            <person name="Smith C.A."/>
            <person name="Donoghue J."/>
            <person name="Ahrendt S."/>
            <person name="Andreopoulos W."/>
            <person name="He G."/>
            <person name="LaButti K."/>
            <person name="Lipzen A."/>
            <person name="Ng V."/>
            <person name="Riley R."/>
            <person name="Sandor L."/>
            <person name="Barry K."/>
            <person name="Martinez A.T."/>
            <person name="Xiao Y."/>
            <person name="Gibbons J.G."/>
            <person name="Terashima K."/>
            <person name="Grigoriev I.V."/>
            <person name="Hibbett D."/>
        </authorList>
    </citation>
    <scope>NUCLEOTIDE SEQUENCE</scope>
    <source>
        <strain evidence="6">Sp2 HRB7682 ss15</strain>
    </source>
</reference>
<proteinExistence type="predicted"/>
<dbReference type="GO" id="GO:0008270">
    <property type="term" value="F:zinc ion binding"/>
    <property type="evidence" value="ECO:0007669"/>
    <property type="project" value="UniProtKB-KW"/>
</dbReference>
<reference evidence="6" key="1">
    <citation type="submission" date="2022-08" db="EMBL/GenBank/DDBJ databases">
        <authorList>
            <consortium name="DOE Joint Genome Institute"/>
            <person name="Min B."/>
            <person name="Riley R."/>
            <person name="Sierra-Patev S."/>
            <person name="Naranjo-Ortiz M."/>
            <person name="Looney B."/>
            <person name="Konkel Z."/>
            <person name="Slot J.C."/>
            <person name="Sakamoto Y."/>
            <person name="Steenwyk J.L."/>
            <person name="Rokas A."/>
            <person name="Carro J."/>
            <person name="Camarero S."/>
            <person name="Ferreira P."/>
            <person name="Molpeceres G."/>
            <person name="Ruiz-Duenas F.J."/>
            <person name="Serrano A."/>
            <person name="Henrissat B."/>
            <person name="Drula E."/>
            <person name="Hughes K.W."/>
            <person name="Mata J.L."/>
            <person name="Ishikawa N.K."/>
            <person name="Vargas-Isla R."/>
            <person name="Ushijima S."/>
            <person name="Smith C.A."/>
            <person name="Ahrendt S."/>
            <person name="Andreopoulos W."/>
            <person name="He G."/>
            <person name="Labutti K."/>
            <person name="Lipzen A."/>
            <person name="Ng V."/>
            <person name="Sandor L."/>
            <person name="Barry K."/>
            <person name="Martinez A.T."/>
            <person name="Xiao Y."/>
            <person name="Gibbons J.G."/>
            <person name="Terashima K."/>
            <person name="Hibbett D.S."/>
            <person name="Grigoriev I.V."/>
        </authorList>
    </citation>
    <scope>NUCLEOTIDE SEQUENCE</scope>
    <source>
        <strain evidence="6">Sp2 HRB7682 ss15</strain>
    </source>
</reference>
<keyword evidence="2" id="KW-0677">Repeat</keyword>
<evidence type="ECO:0000256" key="5">
    <source>
        <dbReference type="SAM" id="MobiDB-lite"/>
    </source>
</evidence>
<name>A0A9W8ZWB2_9AGAR</name>
<evidence type="ECO:0000256" key="2">
    <source>
        <dbReference type="ARBA" id="ARBA00022737"/>
    </source>
</evidence>
<dbReference type="PANTHER" id="PTHR23057:SF0">
    <property type="entry name" value="JUXTAPOSED WITH ANOTHER ZINC FINGER PROTEIN 1"/>
    <property type="match status" value="1"/>
</dbReference>
<evidence type="ECO:0000256" key="3">
    <source>
        <dbReference type="ARBA" id="ARBA00022771"/>
    </source>
</evidence>
<dbReference type="PANTHER" id="PTHR23057">
    <property type="entry name" value="JUXTAPOSED WITH ANOTHER ZINC FINGER PROTEIN 1"/>
    <property type="match status" value="1"/>
</dbReference>
<evidence type="ECO:0000313" key="6">
    <source>
        <dbReference type="EMBL" id="KAJ4468656.1"/>
    </source>
</evidence>
<feature type="region of interest" description="Disordered" evidence="5">
    <location>
        <begin position="162"/>
        <end position="232"/>
    </location>
</feature>
<dbReference type="GO" id="GO:0005634">
    <property type="term" value="C:nucleus"/>
    <property type="evidence" value="ECO:0007669"/>
    <property type="project" value="TreeGrafter"/>
</dbReference>
<dbReference type="AlphaFoldDB" id="A0A9W8ZWB2"/>
<keyword evidence="3" id="KW-0863">Zinc-finger</keyword>
<comment type="caution">
    <text evidence="6">The sequence shown here is derived from an EMBL/GenBank/DDBJ whole genome shotgun (WGS) entry which is preliminary data.</text>
</comment>
<feature type="region of interest" description="Disordered" evidence="5">
    <location>
        <begin position="447"/>
        <end position="481"/>
    </location>
</feature>
<evidence type="ECO:0000256" key="4">
    <source>
        <dbReference type="ARBA" id="ARBA00022833"/>
    </source>
</evidence>
<accession>A0A9W8ZWB2</accession>
<dbReference type="EMBL" id="JANVFS010000037">
    <property type="protein sequence ID" value="KAJ4468656.1"/>
    <property type="molecule type" value="Genomic_DNA"/>
</dbReference>
<dbReference type="InterPro" id="IPR051580">
    <property type="entry name" value="ZnF-Chromatin_assoc"/>
</dbReference>
<keyword evidence="1" id="KW-0479">Metal-binding</keyword>
<evidence type="ECO:0000313" key="7">
    <source>
        <dbReference type="Proteomes" id="UP001150238"/>
    </source>
</evidence>
<sequence>MVCFNDTPVGLSQSTSAFTCSKNGSDKAYSSGNCDLVSNFQRNFCSNFVCICCYVRLPSLHDLYDHVEEAHIGPSGTRAWPPKVFSELSEISGPPRATSPFKDQDLDCTPDESILAIAYSTQDFNNDSAVYKDTLHLDYCMTCDPESFPQCPPLRHPFPRYEQSCHTPPPPNVASGLAAADHRSTAVQDSESEPESPKHGRESSAGPIRSRLRNRERRADVPSDSPLRVLSSKSSLIEPRTNVVSREPVAKASHKKKVSKVSKKDLIYNCPTPGCIKTYRNANGLKYHKDKGTCLISKEPLANNHSCLPAPTPYSPRPSTPPMDYLAPPTFSSSSPIAPQGTNTISCPSPSLSAELIHTSPGSSSLRSHESPFSSCSRSLSPLSILASSESPPTSPIELPVSTATMILSSPPSDTDLPVTVFAPAVALTLNRPSSCRSTVQAVPGVSERHRNTVKTEPQLTEGLTLDDDDFERSESVNDLN</sequence>
<gene>
    <name evidence="6" type="ORF">C8J55DRAFT_524636</name>
</gene>